<feature type="region of interest" description="Disordered" evidence="4">
    <location>
        <begin position="94"/>
        <end position="139"/>
    </location>
</feature>
<dbReference type="InterPro" id="IPR003653">
    <property type="entry name" value="Peptidase_C48_C"/>
</dbReference>
<keyword evidence="2" id="KW-0645">Protease</keyword>
<gene>
    <name evidence="6" type="ORF">EXIGLDRAFT_772669</name>
</gene>
<dbReference type="GO" id="GO:0019783">
    <property type="term" value="F:ubiquitin-like protein peptidase activity"/>
    <property type="evidence" value="ECO:0007669"/>
    <property type="project" value="UniProtKB-ARBA"/>
</dbReference>
<dbReference type="GO" id="GO:0006508">
    <property type="term" value="P:proteolysis"/>
    <property type="evidence" value="ECO:0007669"/>
    <property type="project" value="UniProtKB-KW"/>
</dbReference>
<feature type="non-terminal residue" evidence="6">
    <location>
        <position position="1"/>
    </location>
</feature>
<feature type="domain" description="Ubiquitin-like protease family profile" evidence="5">
    <location>
        <begin position="228"/>
        <end position="406"/>
    </location>
</feature>
<evidence type="ECO:0000256" key="1">
    <source>
        <dbReference type="ARBA" id="ARBA00005234"/>
    </source>
</evidence>
<name>A0A165F6M2_EXIGL</name>
<comment type="similarity">
    <text evidence="1">Belongs to the peptidase C48 family.</text>
</comment>
<keyword evidence="3" id="KW-0378">Hydrolase</keyword>
<organism evidence="6 7">
    <name type="scientific">Exidia glandulosa HHB12029</name>
    <dbReference type="NCBI Taxonomy" id="1314781"/>
    <lineage>
        <taxon>Eukaryota</taxon>
        <taxon>Fungi</taxon>
        <taxon>Dikarya</taxon>
        <taxon>Basidiomycota</taxon>
        <taxon>Agaricomycotina</taxon>
        <taxon>Agaricomycetes</taxon>
        <taxon>Auriculariales</taxon>
        <taxon>Exidiaceae</taxon>
        <taxon>Exidia</taxon>
    </lineage>
</organism>
<dbReference type="PROSITE" id="PS50600">
    <property type="entry name" value="ULP_PROTEASE"/>
    <property type="match status" value="1"/>
</dbReference>
<dbReference type="EMBL" id="KV426099">
    <property type="protein sequence ID" value="KZV88473.1"/>
    <property type="molecule type" value="Genomic_DNA"/>
</dbReference>
<sequence>VKRGIIALLEKRRCTEELERVEAEVSALGAWWADEERKLETFQQDVGGWKGVAVSASRRLLVHRRQRNIWERDLTHTDRLLVLLKGAIRRSAASAAEPPAVADGPDADELKGSVPDGAEATDIDSDDASDAYSSGEDEDDPLAELLDELEGAAVDLQEGPDAAPMDVEGAFADVQAVEQAQPVSSADVPQHGSTLHAAITILDSDDDDTTTQPVAARTIRPKYSAGMFSCDDVDLERVCSATAWLSGDGIAVFLQKQLMEQNLDDISIVHSRVLHDITLYELALQESEIKGAQYRAPIESALATLVSPSLARKWLILGHVPSPPHWTLLEIRWAERTVFFYDSFARRGGYELDLDRATRRLLRICEEYFRVTLDGDSFTWVGERRRARQTNSWDCGPFVAADACSLLQSDMPSDKAAKQLSQIGSRRS</sequence>
<dbReference type="Proteomes" id="UP000077266">
    <property type="component" value="Unassembled WGS sequence"/>
</dbReference>
<dbReference type="Pfam" id="PF02902">
    <property type="entry name" value="Peptidase_C48"/>
    <property type="match status" value="1"/>
</dbReference>
<dbReference type="SUPFAM" id="SSF54001">
    <property type="entry name" value="Cysteine proteinases"/>
    <property type="match status" value="1"/>
</dbReference>
<accession>A0A165F6M2</accession>
<evidence type="ECO:0000313" key="7">
    <source>
        <dbReference type="Proteomes" id="UP000077266"/>
    </source>
</evidence>
<dbReference type="OrthoDB" id="10646064at2759"/>
<dbReference type="InterPro" id="IPR038765">
    <property type="entry name" value="Papain-like_cys_pep_sf"/>
</dbReference>
<dbReference type="InParanoid" id="A0A165F6M2"/>
<evidence type="ECO:0000259" key="5">
    <source>
        <dbReference type="PROSITE" id="PS50600"/>
    </source>
</evidence>
<evidence type="ECO:0000256" key="4">
    <source>
        <dbReference type="SAM" id="MobiDB-lite"/>
    </source>
</evidence>
<feature type="compositionally biased region" description="Acidic residues" evidence="4">
    <location>
        <begin position="119"/>
        <end position="139"/>
    </location>
</feature>
<dbReference type="Gene3D" id="3.40.395.10">
    <property type="entry name" value="Adenoviral Proteinase, Chain A"/>
    <property type="match status" value="1"/>
</dbReference>
<evidence type="ECO:0000313" key="6">
    <source>
        <dbReference type="EMBL" id="KZV88473.1"/>
    </source>
</evidence>
<evidence type="ECO:0000256" key="3">
    <source>
        <dbReference type="ARBA" id="ARBA00022801"/>
    </source>
</evidence>
<protein>
    <recommendedName>
        <fullName evidence="5">Ubiquitin-like protease family profile domain-containing protein</fullName>
    </recommendedName>
</protein>
<dbReference type="GO" id="GO:0008234">
    <property type="term" value="F:cysteine-type peptidase activity"/>
    <property type="evidence" value="ECO:0007669"/>
    <property type="project" value="InterPro"/>
</dbReference>
<dbReference type="AlphaFoldDB" id="A0A165F6M2"/>
<keyword evidence="7" id="KW-1185">Reference proteome</keyword>
<evidence type="ECO:0000256" key="2">
    <source>
        <dbReference type="ARBA" id="ARBA00022670"/>
    </source>
</evidence>
<proteinExistence type="inferred from homology"/>
<reference evidence="6 7" key="1">
    <citation type="journal article" date="2016" name="Mol. Biol. Evol.">
        <title>Comparative Genomics of Early-Diverging Mushroom-Forming Fungi Provides Insights into the Origins of Lignocellulose Decay Capabilities.</title>
        <authorList>
            <person name="Nagy L.G."/>
            <person name="Riley R."/>
            <person name="Tritt A."/>
            <person name="Adam C."/>
            <person name="Daum C."/>
            <person name="Floudas D."/>
            <person name="Sun H."/>
            <person name="Yadav J.S."/>
            <person name="Pangilinan J."/>
            <person name="Larsson K.H."/>
            <person name="Matsuura K."/>
            <person name="Barry K."/>
            <person name="Labutti K."/>
            <person name="Kuo R."/>
            <person name="Ohm R.A."/>
            <person name="Bhattacharya S.S."/>
            <person name="Shirouzu T."/>
            <person name="Yoshinaga Y."/>
            <person name="Martin F.M."/>
            <person name="Grigoriev I.V."/>
            <person name="Hibbett D.S."/>
        </authorList>
    </citation>
    <scope>NUCLEOTIDE SEQUENCE [LARGE SCALE GENOMIC DNA]</scope>
    <source>
        <strain evidence="6 7">HHB12029</strain>
    </source>
</reference>